<keyword evidence="10" id="KW-1185">Reference proteome</keyword>
<evidence type="ECO:0000256" key="2">
    <source>
        <dbReference type="ARBA" id="ARBA00022490"/>
    </source>
</evidence>
<keyword evidence="3 5" id="KW-0493">Microtubule</keyword>
<evidence type="ECO:0000256" key="5">
    <source>
        <dbReference type="RuleBase" id="RU363050"/>
    </source>
</evidence>
<dbReference type="Pfam" id="PF04130">
    <property type="entry name" value="GCP_C_terminal"/>
    <property type="match status" value="1"/>
</dbReference>
<dbReference type="STRING" id="1408657.A0A0W4ZVK6"/>
<dbReference type="InterPro" id="IPR042241">
    <property type="entry name" value="GCP_C_sf"/>
</dbReference>
<dbReference type="GO" id="GO:0005816">
    <property type="term" value="C:spindle pole body"/>
    <property type="evidence" value="ECO:0007669"/>
    <property type="project" value="UniProtKB-ARBA"/>
</dbReference>
<dbReference type="GO" id="GO:0051011">
    <property type="term" value="F:microtubule minus-end binding"/>
    <property type="evidence" value="ECO:0007669"/>
    <property type="project" value="TreeGrafter"/>
</dbReference>
<evidence type="ECO:0000259" key="8">
    <source>
        <dbReference type="Pfam" id="PF17681"/>
    </source>
</evidence>
<feature type="domain" description="Gamma tubulin complex component C-terminal" evidence="7">
    <location>
        <begin position="596"/>
        <end position="866"/>
    </location>
</feature>
<accession>A0A0W4ZVK6</accession>
<evidence type="ECO:0000256" key="3">
    <source>
        <dbReference type="ARBA" id="ARBA00022701"/>
    </source>
</evidence>
<dbReference type="InterPro" id="IPR007259">
    <property type="entry name" value="GCP"/>
</dbReference>
<dbReference type="GO" id="GO:0051321">
    <property type="term" value="P:meiotic cell cycle"/>
    <property type="evidence" value="ECO:0007669"/>
    <property type="project" value="TreeGrafter"/>
</dbReference>
<dbReference type="InterPro" id="IPR041470">
    <property type="entry name" value="GCP_N"/>
</dbReference>
<gene>
    <name evidence="9" type="ORF">T551_00492</name>
</gene>
<dbReference type="GO" id="GO:0031122">
    <property type="term" value="P:cytoplasmic microtubule organization"/>
    <property type="evidence" value="ECO:0007669"/>
    <property type="project" value="TreeGrafter"/>
</dbReference>
<dbReference type="GO" id="GO:0000278">
    <property type="term" value="P:mitotic cell cycle"/>
    <property type="evidence" value="ECO:0007669"/>
    <property type="project" value="TreeGrafter"/>
</dbReference>
<protein>
    <recommendedName>
        <fullName evidence="5">Spindle pole body component</fullName>
    </recommendedName>
</protein>
<dbReference type="RefSeq" id="XP_018231094.1">
    <property type="nucleotide sequence ID" value="XM_018372758.1"/>
</dbReference>
<keyword evidence="6" id="KW-1133">Transmembrane helix</keyword>
<comment type="similarity">
    <text evidence="1 5">Belongs to the TUBGCP family.</text>
</comment>
<dbReference type="PANTHER" id="PTHR19302:SF70">
    <property type="entry name" value="GAMMA-TUBULIN COMPLEX COMPONENT 6"/>
    <property type="match status" value="1"/>
</dbReference>
<evidence type="ECO:0000313" key="10">
    <source>
        <dbReference type="Proteomes" id="UP000053447"/>
    </source>
</evidence>
<keyword evidence="6" id="KW-0472">Membrane</keyword>
<dbReference type="OrthoDB" id="775571at2759"/>
<feature type="transmembrane region" description="Helical" evidence="6">
    <location>
        <begin position="780"/>
        <end position="798"/>
    </location>
</feature>
<evidence type="ECO:0000259" key="7">
    <source>
        <dbReference type="Pfam" id="PF04130"/>
    </source>
</evidence>
<comment type="subcellular location">
    <subcellularLocation>
        <location evidence="5">Cytoplasm</location>
        <location evidence="5">Cytoskeleton</location>
        <location evidence="5">Microtubule organizing center</location>
    </subcellularLocation>
</comment>
<feature type="domain" description="Gamma tubulin complex component protein N-terminal" evidence="8">
    <location>
        <begin position="177"/>
        <end position="457"/>
    </location>
</feature>
<keyword evidence="2 5" id="KW-0963">Cytoplasm</keyword>
<dbReference type="GeneID" id="28939013"/>
<reference evidence="10" key="1">
    <citation type="journal article" date="2016" name="Nat. Commun.">
        <title>Genome analysis of three Pneumocystis species reveals adaptation mechanisms to life exclusively in mammalian hosts.</title>
        <authorList>
            <person name="Ma L."/>
            <person name="Chen Z."/>
            <person name="Huang D.W."/>
            <person name="Kutty G."/>
            <person name="Ishihara M."/>
            <person name="Wang H."/>
            <person name="Abouelleil A."/>
            <person name="Bishop L."/>
            <person name="Davey E."/>
            <person name="Deng R."/>
            <person name="Deng X."/>
            <person name="Fan L."/>
            <person name="Fantoni G."/>
            <person name="Fitzgerald M."/>
            <person name="Gogineni E."/>
            <person name="Goldberg J.M."/>
            <person name="Handley G."/>
            <person name="Hu X."/>
            <person name="Huber C."/>
            <person name="Jiao X."/>
            <person name="Jones K."/>
            <person name="Levin J.Z."/>
            <person name="Liu Y."/>
            <person name="Macdonald P."/>
            <person name="Melnikov A."/>
            <person name="Raley C."/>
            <person name="Sassi M."/>
            <person name="Sherman B.T."/>
            <person name="Song X."/>
            <person name="Sykes S."/>
            <person name="Tran B."/>
            <person name="Walsh L."/>
            <person name="Xia Y."/>
            <person name="Yang J."/>
            <person name="Young S."/>
            <person name="Zeng Q."/>
            <person name="Zheng X."/>
            <person name="Stephens R."/>
            <person name="Nusbaum C."/>
            <person name="Birren B.W."/>
            <person name="Azadi P."/>
            <person name="Lempicki R.A."/>
            <person name="Cuomo C.A."/>
            <person name="Kovacs J.A."/>
        </authorList>
    </citation>
    <scope>NUCLEOTIDE SEQUENCE [LARGE SCALE GENOMIC DNA]</scope>
    <source>
        <strain evidence="10">RU7</strain>
    </source>
</reference>
<evidence type="ECO:0000256" key="4">
    <source>
        <dbReference type="ARBA" id="ARBA00023212"/>
    </source>
</evidence>
<dbReference type="AlphaFoldDB" id="A0A0W4ZVK6"/>
<name>A0A0W4ZVK6_PNEJ7</name>
<dbReference type="Gene3D" id="1.20.120.1900">
    <property type="entry name" value="Gamma-tubulin complex, C-terminal domain"/>
    <property type="match status" value="1"/>
</dbReference>
<dbReference type="PANTHER" id="PTHR19302">
    <property type="entry name" value="GAMMA TUBULIN COMPLEX PROTEIN"/>
    <property type="match status" value="1"/>
</dbReference>
<keyword evidence="4 5" id="KW-0206">Cytoskeleton</keyword>
<dbReference type="GO" id="GO:0043015">
    <property type="term" value="F:gamma-tubulin binding"/>
    <property type="evidence" value="ECO:0007669"/>
    <property type="project" value="InterPro"/>
</dbReference>
<dbReference type="GO" id="GO:0007020">
    <property type="term" value="P:microtubule nucleation"/>
    <property type="evidence" value="ECO:0007669"/>
    <property type="project" value="InterPro"/>
</dbReference>
<dbReference type="GO" id="GO:0005874">
    <property type="term" value="C:microtubule"/>
    <property type="evidence" value="ECO:0007669"/>
    <property type="project" value="UniProtKB-KW"/>
</dbReference>
<dbReference type="VEuPathDB" id="FungiDB:T551_00492"/>
<dbReference type="EMBL" id="LFWA01000002">
    <property type="protein sequence ID" value="KTW32402.1"/>
    <property type="molecule type" value="Genomic_DNA"/>
</dbReference>
<evidence type="ECO:0000313" key="9">
    <source>
        <dbReference type="EMBL" id="KTW32402.1"/>
    </source>
</evidence>
<organism evidence="9 10">
    <name type="scientific">Pneumocystis jirovecii (strain RU7)</name>
    <name type="common">Human pneumocystis pneumonia agent</name>
    <dbReference type="NCBI Taxonomy" id="1408657"/>
    <lineage>
        <taxon>Eukaryota</taxon>
        <taxon>Fungi</taxon>
        <taxon>Dikarya</taxon>
        <taxon>Ascomycota</taxon>
        <taxon>Taphrinomycotina</taxon>
        <taxon>Pneumocystomycetes</taxon>
        <taxon>Pneumocystaceae</taxon>
        <taxon>Pneumocystis</taxon>
    </lineage>
</organism>
<evidence type="ECO:0000256" key="6">
    <source>
        <dbReference type="SAM" id="Phobius"/>
    </source>
</evidence>
<dbReference type="GO" id="GO:0051225">
    <property type="term" value="P:spindle assembly"/>
    <property type="evidence" value="ECO:0007669"/>
    <property type="project" value="TreeGrafter"/>
</dbReference>
<keyword evidence="6" id="KW-0812">Transmembrane</keyword>
<comment type="caution">
    <text evidence="9">The sequence shown here is derived from an EMBL/GenBank/DDBJ whole genome shotgun (WGS) entry which is preliminary data.</text>
</comment>
<dbReference type="GO" id="GO:0000930">
    <property type="term" value="C:gamma-tubulin complex"/>
    <property type="evidence" value="ECO:0007669"/>
    <property type="project" value="TreeGrafter"/>
</dbReference>
<dbReference type="Pfam" id="PF17681">
    <property type="entry name" value="GCP_N_terminal"/>
    <property type="match status" value="1"/>
</dbReference>
<dbReference type="InterPro" id="IPR040457">
    <property type="entry name" value="GCP_C"/>
</dbReference>
<dbReference type="Proteomes" id="UP000053447">
    <property type="component" value="Unassembled WGS sequence"/>
</dbReference>
<dbReference type="GO" id="GO:0000922">
    <property type="term" value="C:spindle pole"/>
    <property type="evidence" value="ECO:0007669"/>
    <property type="project" value="InterPro"/>
</dbReference>
<sequence length="921" mass="108699">MQKKGFFDIENGFRSIENLETVKNLGENAKLIKQINFHEKIREASSLNDVCFQTRFNELYNMGPFGYDLIARIAEKIMLRSQGINKPFSDKLMDSDDNNGDKMKKHDDIWLDDDILYYSKEMSWDVFKNPSLKPYINPFMTEKSMHIFDLLLVKKLNHIYSSQEAGILVDPFLLCKSLLLLSLGESSSLFSWDKKRLRFFLLIENLKVTGCTKESTKSIINFFMSIGTHTSRLQLFINSIKKNALNYDPCVLAFVSCITEILRNYNDTFVSDLSDIKEPLLLLNCVQKYIDIEECIRKLAALCFRDLEMFPEPPFHEIKQGIDLLNILYTFVYKNSYTGKKYILSVSRFLLKYSSCPWLKMLEQWIGFQRKTPNEMDLWKEGKNSGFFIHEINTYFENNINLDDCFKIDNIDCRYLPKSFFQSVYNTGKSIRLLYKIQPDHPLCRILYKKINQPNINIQLEWKFYWEDINDLIKQMKLYKEIMETEIKKFENFNKYDETIDLEKMEKLQKISEFEFFSHSKQEIVDSIKKSINLFESNITDKHILLFNKNMNIAHLEEDIVPIDLVSMHCFIIPLIVQSNLVNSAIMKLFIKDVELERHFSLLWKAKLFKDGLFVLNLSYALFGYALEHNKYSLELNFRTGLKEQWPPKSAELTIALRTILIDTFGHEFLLSKQGFDTESTLLGGLSFFIEEIDELEFEQVKDPYNIEALDFLKIVYTPPFPLNEIITNSCLIKYDRLTNFLLRLIRMNNVVVKLFEIKTNKQMLNHFKITLGFRFHARYFIYTLFCYIFNIVLPLNYQKLKKYLTNIELNSSQFIFTSLVDFHSDILDHILFSCFLTSSQASLIHIITDIFSIILNFSKTFFYYQSHLNTFDVNSLISMTNILYPSLIKLITKFVQKIHYLAIDKHIYTELDALFVTKYL</sequence>
<evidence type="ECO:0000256" key="1">
    <source>
        <dbReference type="ARBA" id="ARBA00010337"/>
    </source>
</evidence>
<proteinExistence type="inferred from homology"/>